<feature type="region of interest" description="Disordered" evidence="2">
    <location>
        <begin position="527"/>
        <end position="549"/>
    </location>
</feature>
<protein>
    <submittedName>
        <fullName evidence="3">Uncharacterized protein</fullName>
    </submittedName>
</protein>
<feature type="coiled-coil region" evidence="1">
    <location>
        <begin position="194"/>
        <end position="253"/>
    </location>
</feature>
<reference evidence="3 4" key="1">
    <citation type="journal article" date="2020" name="ISME J.">
        <title>Uncovering the hidden diversity of litter-decomposition mechanisms in mushroom-forming fungi.</title>
        <authorList>
            <person name="Floudas D."/>
            <person name="Bentzer J."/>
            <person name="Ahren D."/>
            <person name="Johansson T."/>
            <person name="Persson P."/>
            <person name="Tunlid A."/>
        </authorList>
    </citation>
    <scope>NUCLEOTIDE SEQUENCE [LARGE SCALE GENOMIC DNA]</scope>
    <source>
        <strain evidence="3 4">CBS 146.42</strain>
    </source>
</reference>
<gene>
    <name evidence="3" type="ORF">D9756_000289</name>
</gene>
<dbReference type="EMBL" id="JAACJO010000001">
    <property type="protein sequence ID" value="KAF5364266.1"/>
    <property type="molecule type" value="Genomic_DNA"/>
</dbReference>
<organism evidence="3 4">
    <name type="scientific">Leucocoprinus leucothites</name>
    <dbReference type="NCBI Taxonomy" id="201217"/>
    <lineage>
        <taxon>Eukaryota</taxon>
        <taxon>Fungi</taxon>
        <taxon>Dikarya</taxon>
        <taxon>Basidiomycota</taxon>
        <taxon>Agaricomycotina</taxon>
        <taxon>Agaricomycetes</taxon>
        <taxon>Agaricomycetidae</taxon>
        <taxon>Agaricales</taxon>
        <taxon>Agaricineae</taxon>
        <taxon>Agaricaceae</taxon>
        <taxon>Leucocoprinus</taxon>
    </lineage>
</organism>
<dbReference type="AlphaFoldDB" id="A0A8H5LP23"/>
<feature type="compositionally biased region" description="Basic and acidic residues" evidence="2">
    <location>
        <begin position="399"/>
        <end position="412"/>
    </location>
</feature>
<feature type="region of interest" description="Disordered" evidence="2">
    <location>
        <begin position="1"/>
        <end position="70"/>
    </location>
</feature>
<feature type="region of interest" description="Disordered" evidence="2">
    <location>
        <begin position="438"/>
        <end position="457"/>
    </location>
</feature>
<evidence type="ECO:0000256" key="1">
    <source>
        <dbReference type="SAM" id="Coils"/>
    </source>
</evidence>
<keyword evidence="4" id="KW-1185">Reference proteome</keyword>
<feature type="region of interest" description="Disordered" evidence="2">
    <location>
        <begin position="462"/>
        <end position="494"/>
    </location>
</feature>
<feature type="region of interest" description="Disordered" evidence="2">
    <location>
        <begin position="697"/>
        <end position="749"/>
    </location>
</feature>
<dbReference type="Proteomes" id="UP000559027">
    <property type="component" value="Unassembled WGS sequence"/>
</dbReference>
<evidence type="ECO:0000256" key="2">
    <source>
        <dbReference type="SAM" id="MobiDB-lite"/>
    </source>
</evidence>
<dbReference type="OrthoDB" id="2670688at2759"/>
<comment type="caution">
    <text evidence="3">The sequence shown here is derived from an EMBL/GenBank/DDBJ whole genome shotgun (WGS) entry which is preliminary data.</text>
</comment>
<evidence type="ECO:0000313" key="3">
    <source>
        <dbReference type="EMBL" id="KAF5364266.1"/>
    </source>
</evidence>
<feature type="compositionally biased region" description="Basic residues" evidence="2">
    <location>
        <begin position="9"/>
        <end position="20"/>
    </location>
</feature>
<name>A0A8H5LP23_9AGAR</name>
<proteinExistence type="predicted"/>
<feature type="region of interest" description="Disordered" evidence="2">
    <location>
        <begin position="399"/>
        <end position="432"/>
    </location>
</feature>
<sequence>MQAVETPRRPRPPAKIRRSLAKGSTTPPPTYASTFAFPTAGDDIDGVGSEWDAGSIPTDQTNSENPDDDLTWLNEKSRDELTDLLVKADTLIKDRESELSLTSAACKSLYENNVALKTKHETLLQRISPNRNANATSSPTQSPRLSVSPLRPTFATLGRTTSEFGTDSSPPEHTLSKSYTYKPRRGLSAPTLDISFLADQNAELLSKLEKLESEASSADLTGRRELRRLEKEIGILKEELEKTQAKSDEIEEKARTGFGLGAEKAIEEAWKKKKERQARLKALKNLKSHSQGSAVRNFAPDAPSLFRGTAARQFPAPDLSVLEEVSILGEETPDTQDFKPLAPPTHNEQLINKLLQKIEELEVTNSKILQHQTETTSRLQVVQRETEFMTKIYERLNEIDGRHEHDETEARDQVSGGLAHKSARSHRPLQSQLLATKVKRQRSFHKHENKSRGSIVGLFDESAAESSTPHGPKSSLPVPFSDGSWSRRRHHSSYSIGSGGLASPALSSLSLFSPPARIREELSDNVGPSLANELGNQWDDSESTGQLRPRSLSDLSIISASPSPSPVPSGLVQHQVVVADHLPTPPGPTNSLQLSIEPPTPQKGASITQQHELQLIGNMSPRFQVSRSLRARTSLFVEGRYPEPLGPNLIKTPSRQKRFANDNVSPTPTRGPSGGPLFFEGFQVMMDEFDEQNGIVQRESRDANISRSPSPGLEDYADAKEELDEASGEPATVPVATLDEGGPDDVEGSIMKKIRFLRGPHKRSV</sequence>
<keyword evidence="1" id="KW-0175">Coiled coil</keyword>
<feature type="compositionally biased region" description="Basic residues" evidence="2">
    <location>
        <begin position="438"/>
        <end position="449"/>
    </location>
</feature>
<accession>A0A8H5LP23</accession>
<evidence type="ECO:0000313" key="4">
    <source>
        <dbReference type="Proteomes" id="UP000559027"/>
    </source>
</evidence>